<proteinExistence type="predicted"/>
<evidence type="ECO:0000313" key="1">
    <source>
        <dbReference type="EMBL" id="KKM03610.1"/>
    </source>
</evidence>
<comment type="caution">
    <text evidence="1">The sequence shown here is derived from an EMBL/GenBank/DDBJ whole genome shotgun (WGS) entry which is preliminary data.</text>
</comment>
<name>A0A0F9GXS3_9ZZZZ</name>
<gene>
    <name evidence="1" type="ORF">LCGC14_1772710</name>
</gene>
<organism evidence="1">
    <name type="scientific">marine sediment metagenome</name>
    <dbReference type="NCBI Taxonomy" id="412755"/>
    <lineage>
        <taxon>unclassified sequences</taxon>
        <taxon>metagenomes</taxon>
        <taxon>ecological metagenomes</taxon>
    </lineage>
</organism>
<reference evidence="1" key="1">
    <citation type="journal article" date="2015" name="Nature">
        <title>Complex archaea that bridge the gap between prokaryotes and eukaryotes.</title>
        <authorList>
            <person name="Spang A."/>
            <person name="Saw J.H."/>
            <person name="Jorgensen S.L."/>
            <person name="Zaremba-Niedzwiedzka K."/>
            <person name="Martijn J."/>
            <person name="Lind A.E."/>
            <person name="van Eijk R."/>
            <person name="Schleper C."/>
            <person name="Guy L."/>
            <person name="Ettema T.J."/>
        </authorList>
    </citation>
    <scope>NUCLEOTIDE SEQUENCE</scope>
</reference>
<sequence>MNEKEKQFQRALGTFDRYIVILNIKRRDTKSLLRETRVVEAGNEHDAFEEAVQRCMEETNTVRRDQITLRNCYKWEPKF</sequence>
<dbReference type="EMBL" id="LAZR01016646">
    <property type="protein sequence ID" value="KKM03610.1"/>
    <property type="molecule type" value="Genomic_DNA"/>
</dbReference>
<dbReference type="AlphaFoldDB" id="A0A0F9GXS3"/>
<protein>
    <submittedName>
        <fullName evidence="1">Uncharacterized protein</fullName>
    </submittedName>
</protein>
<accession>A0A0F9GXS3</accession>